<name>A0AAD4HSD1_9AGAM</name>
<dbReference type="Proteomes" id="UP001195769">
    <property type="component" value="Unassembled WGS sequence"/>
</dbReference>
<dbReference type="EMBL" id="JABBWK010000003">
    <property type="protein sequence ID" value="KAG1907243.1"/>
    <property type="molecule type" value="Genomic_DNA"/>
</dbReference>
<evidence type="ECO:0000313" key="2">
    <source>
        <dbReference type="Proteomes" id="UP001195769"/>
    </source>
</evidence>
<keyword evidence="2" id="KW-1185">Reference proteome</keyword>
<reference evidence="1" key="1">
    <citation type="journal article" date="2020" name="New Phytol.">
        <title>Comparative genomics reveals dynamic genome evolution in host specialist ectomycorrhizal fungi.</title>
        <authorList>
            <person name="Lofgren L.A."/>
            <person name="Nguyen N.H."/>
            <person name="Vilgalys R."/>
            <person name="Ruytinx J."/>
            <person name="Liao H.L."/>
            <person name="Branco S."/>
            <person name="Kuo A."/>
            <person name="LaButti K."/>
            <person name="Lipzen A."/>
            <person name="Andreopoulos W."/>
            <person name="Pangilinan J."/>
            <person name="Riley R."/>
            <person name="Hundley H."/>
            <person name="Na H."/>
            <person name="Barry K."/>
            <person name="Grigoriev I.V."/>
            <person name="Stajich J.E."/>
            <person name="Kennedy P.G."/>
        </authorList>
    </citation>
    <scope>NUCLEOTIDE SEQUENCE</scope>
    <source>
        <strain evidence="1">FC203</strain>
    </source>
</reference>
<protein>
    <submittedName>
        <fullName evidence="1">Uncharacterized protein</fullName>
    </submittedName>
</protein>
<accession>A0AAD4HSD1</accession>
<dbReference type="RefSeq" id="XP_041232818.1">
    <property type="nucleotide sequence ID" value="XM_041360128.1"/>
</dbReference>
<dbReference type="GeneID" id="64654426"/>
<comment type="caution">
    <text evidence="1">The sequence shown here is derived from an EMBL/GenBank/DDBJ whole genome shotgun (WGS) entry which is preliminary data.</text>
</comment>
<sequence length="73" mass="7972">MVVILTHWTYDGCILRLRGGPFACSSAVAGVWEGRTVYQASSNLKKSTAGIEKYSARNHTMFSFIPPGAGMYL</sequence>
<gene>
    <name evidence="1" type="ORF">F5891DRAFT_1000687</name>
</gene>
<organism evidence="1 2">
    <name type="scientific">Suillus fuscotomentosus</name>
    <dbReference type="NCBI Taxonomy" id="1912939"/>
    <lineage>
        <taxon>Eukaryota</taxon>
        <taxon>Fungi</taxon>
        <taxon>Dikarya</taxon>
        <taxon>Basidiomycota</taxon>
        <taxon>Agaricomycotina</taxon>
        <taxon>Agaricomycetes</taxon>
        <taxon>Agaricomycetidae</taxon>
        <taxon>Boletales</taxon>
        <taxon>Suillineae</taxon>
        <taxon>Suillaceae</taxon>
        <taxon>Suillus</taxon>
    </lineage>
</organism>
<evidence type="ECO:0000313" key="1">
    <source>
        <dbReference type="EMBL" id="KAG1907243.1"/>
    </source>
</evidence>
<dbReference type="AlphaFoldDB" id="A0AAD4HSD1"/>
<proteinExistence type="predicted"/>